<dbReference type="Proteomes" id="UP001165063">
    <property type="component" value="Unassembled WGS sequence"/>
</dbReference>
<evidence type="ECO:0000256" key="9">
    <source>
        <dbReference type="SAM" id="Phobius"/>
    </source>
</evidence>
<evidence type="ECO:0000256" key="8">
    <source>
        <dbReference type="SAM" id="MobiDB-lite"/>
    </source>
</evidence>
<dbReference type="EMBL" id="BSXU01001112">
    <property type="protein sequence ID" value="GMG23949.1"/>
    <property type="molecule type" value="Genomic_DNA"/>
</dbReference>
<evidence type="ECO:0000256" key="4">
    <source>
        <dbReference type="ARBA" id="ARBA00022989"/>
    </source>
</evidence>
<keyword evidence="7 9" id="KW-0472">Membrane</keyword>
<keyword evidence="6" id="KW-0496">Mitochondrion</keyword>
<evidence type="ECO:0000256" key="6">
    <source>
        <dbReference type="ARBA" id="ARBA00023128"/>
    </source>
</evidence>
<dbReference type="OrthoDB" id="5424147at2759"/>
<dbReference type="PANTHER" id="PTHR14360:SF12">
    <property type="entry name" value="MOZ PROTEIN REPRESENTS A CHROMATIN-ASSOCIATED ACETYLTRANSFERASE"/>
    <property type="match status" value="1"/>
</dbReference>
<protein>
    <submittedName>
        <fullName evidence="10">Unnamed protein product</fullName>
    </submittedName>
</protein>
<dbReference type="Pfam" id="PF07798">
    <property type="entry name" value="CCDC90-like"/>
    <property type="match status" value="1"/>
</dbReference>
<proteinExistence type="predicted"/>
<feature type="transmembrane region" description="Helical" evidence="9">
    <location>
        <begin position="303"/>
        <end position="324"/>
    </location>
</feature>
<name>A0A9W7DF76_AMBMO</name>
<dbReference type="InterPro" id="IPR024461">
    <property type="entry name" value="CCDC90-like"/>
</dbReference>
<keyword evidence="5" id="KW-0175">Coiled coil</keyword>
<comment type="caution">
    <text evidence="10">The sequence shown here is derived from an EMBL/GenBank/DDBJ whole genome shotgun (WGS) entry which is preliminary data.</text>
</comment>
<evidence type="ECO:0000256" key="1">
    <source>
        <dbReference type="ARBA" id="ARBA00004173"/>
    </source>
</evidence>
<feature type="compositionally biased region" description="Basic and acidic residues" evidence="8">
    <location>
        <begin position="71"/>
        <end position="81"/>
    </location>
</feature>
<evidence type="ECO:0000256" key="7">
    <source>
        <dbReference type="ARBA" id="ARBA00023136"/>
    </source>
</evidence>
<feature type="compositionally biased region" description="Basic and acidic residues" evidence="8">
    <location>
        <begin position="48"/>
        <end position="57"/>
    </location>
</feature>
<evidence type="ECO:0000256" key="2">
    <source>
        <dbReference type="ARBA" id="ARBA00004370"/>
    </source>
</evidence>
<evidence type="ECO:0000256" key="5">
    <source>
        <dbReference type="ARBA" id="ARBA00023054"/>
    </source>
</evidence>
<keyword evidence="3 9" id="KW-0812">Transmembrane</keyword>
<keyword evidence="11" id="KW-1185">Reference proteome</keyword>
<dbReference type="PANTHER" id="PTHR14360">
    <property type="entry name" value="PROTEIN FMP32, MITOCHONDRIAL"/>
    <property type="match status" value="1"/>
</dbReference>
<sequence>MKRQLVHHLIRSSRSNSKIVLRSFSSSQSPAVPYYFYPSNLFTTNKDVSKKEKESQDGAKNSFINGINKKKNTESKIDTTKKSTPHVNAGPNIVDLMNRINDDQGSNFEDPEASNHSNENEEDNSKMKFFESSNSTSHGNPDEIRVESFMDTNKIFNELQKGGFNEEQSELILNLIRTNLSKKLNQLNAEYSRQYELDNESYLFKAAHGELLVEIKNSREIGLMNLTNRLIILKRRFQSMQDEMLSKIDLNDNSIKMELNHFKHENNLHQKKLNLKNHDLNNRIISELMSGLKSDIEYFRWSLTRSGILAVLTMATAIIIGWTATRNLKFEQAAAEAELDKQGPILRVVNDNSDEESHDYEADWDENVNVQVLSQLINKDVEK</sequence>
<evidence type="ECO:0000313" key="11">
    <source>
        <dbReference type="Proteomes" id="UP001165063"/>
    </source>
</evidence>
<dbReference type="GO" id="GO:0005739">
    <property type="term" value="C:mitochondrion"/>
    <property type="evidence" value="ECO:0007669"/>
    <property type="project" value="UniProtKB-SubCell"/>
</dbReference>
<comment type="subcellular location">
    <subcellularLocation>
        <location evidence="2">Membrane</location>
    </subcellularLocation>
    <subcellularLocation>
        <location evidence="1">Mitochondrion</location>
    </subcellularLocation>
</comment>
<dbReference type="AlphaFoldDB" id="A0A9W7DF76"/>
<gene>
    <name evidence="10" type="ORF">Amon01_000287000</name>
</gene>
<keyword evidence="4 9" id="KW-1133">Transmembrane helix</keyword>
<dbReference type="GO" id="GO:0016020">
    <property type="term" value="C:membrane"/>
    <property type="evidence" value="ECO:0007669"/>
    <property type="project" value="UniProtKB-SubCell"/>
</dbReference>
<evidence type="ECO:0000256" key="3">
    <source>
        <dbReference type="ARBA" id="ARBA00022692"/>
    </source>
</evidence>
<organism evidence="10 11">
    <name type="scientific">Ambrosiozyma monospora</name>
    <name type="common">Yeast</name>
    <name type="synonym">Endomycopsis monosporus</name>
    <dbReference type="NCBI Taxonomy" id="43982"/>
    <lineage>
        <taxon>Eukaryota</taxon>
        <taxon>Fungi</taxon>
        <taxon>Dikarya</taxon>
        <taxon>Ascomycota</taxon>
        <taxon>Saccharomycotina</taxon>
        <taxon>Pichiomycetes</taxon>
        <taxon>Pichiales</taxon>
        <taxon>Pichiaceae</taxon>
        <taxon>Ambrosiozyma</taxon>
    </lineage>
</organism>
<feature type="region of interest" description="Disordered" evidence="8">
    <location>
        <begin position="48"/>
        <end position="125"/>
    </location>
</feature>
<reference evidence="10" key="1">
    <citation type="submission" date="2023-04" db="EMBL/GenBank/DDBJ databases">
        <title>Ambrosiozyma monospora NBRC 1965.</title>
        <authorList>
            <person name="Ichikawa N."/>
            <person name="Sato H."/>
            <person name="Tonouchi N."/>
        </authorList>
    </citation>
    <scope>NUCLEOTIDE SEQUENCE</scope>
    <source>
        <strain evidence="10">NBRC 1965</strain>
    </source>
</reference>
<accession>A0A9W7DF76</accession>
<evidence type="ECO:0000313" key="10">
    <source>
        <dbReference type="EMBL" id="GMG23949.1"/>
    </source>
</evidence>